<dbReference type="SUPFAM" id="SSF52540">
    <property type="entry name" value="P-loop containing nucleoside triphosphate hydrolases"/>
    <property type="match status" value="1"/>
</dbReference>
<dbReference type="PANTHER" id="PTHR11649:SF13">
    <property type="entry name" value="ENGB-TYPE G DOMAIN-CONTAINING PROTEIN"/>
    <property type="match status" value="1"/>
</dbReference>
<keyword evidence="5 10" id="KW-0547">Nucleotide-binding</keyword>
<evidence type="ECO:0000256" key="4">
    <source>
        <dbReference type="ARBA" id="ARBA00022723"/>
    </source>
</evidence>
<dbReference type="Pfam" id="PF01926">
    <property type="entry name" value="MMR_HSR1"/>
    <property type="match status" value="1"/>
</dbReference>
<evidence type="ECO:0000256" key="5">
    <source>
        <dbReference type="ARBA" id="ARBA00022741"/>
    </source>
</evidence>
<comment type="similarity">
    <text evidence="2 10">Belongs to the TRAFAC class TrmE-Era-EngA-EngB-Septin-like GTPase superfamily. EngB GTPase family.</text>
</comment>
<dbReference type="Gene3D" id="3.40.50.300">
    <property type="entry name" value="P-loop containing nucleotide triphosphate hydrolases"/>
    <property type="match status" value="1"/>
</dbReference>
<evidence type="ECO:0000256" key="7">
    <source>
        <dbReference type="ARBA" id="ARBA00023134"/>
    </source>
</evidence>
<dbReference type="InterPro" id="IPR027417">
    <property type="entry name" value="P-loop_NTPase"/>
</dbReference>
<gene>
    <name evidence="10" type="primary">engB</name>
    <name evidence="13" type="ORF">AVDCRST_MAG89-867</name>
</gene>
<dbReference type="EMBL" id="CADCTV010000190">
    <property type="protein sequence ID" value="CAA9307074.1"/>
    <property type="molecule type" value="Genomic_DNA"/>
</dbReference>
<sequence>MRELGTAGGGLRLAPAFFFARELRWTGPRVGSHSRSSYFRTNALTHSRTLLRIKSVEFAGAIGQLGQAPPESARGMPQVAFSGRSNVGKSSLINRLLGRTRTAIARVSQQPGKTQEINFYHVRSDLGDFFLVDLPGYGYARVPDALRKKWEGVIHGFISTAKDLAGVVQLIDLRTGPSPDDLRSVDYLAELGIPVLFAFTKADKLNKTKREEQFAASVRKLEITPDQAIAFSALNGEGRDELLETLGALLFPAPDAAAEEPGGDEGEGSALIPVG</sequence>
<dbReference type="CDD" id="cd01876">
    <property type="entry name" value="YihA_EngB"/>
    <property type="match status" value="1"/>
</dbReference>
<dbReference type="NCBIfam" id="TIGR00231">
    <property type="entry name" value="small_GTP"/>
    <property type="match status" value="1"/>
</dbReference>
<evidence type="ECO:0000256" key="3">
    <source>
        <dbReference type="ARBA" id="ARBA00022618"/>
    </source>
</evidence>
<evidence type="ECO:0000256" key="1">
    <source>
        <dbReference type="ARBA" id="ARBA00001946"/>
    </source>
</evidence>
<comment type="cofactor">
    <cofactor evidence="1">
        <name>Mg(2+)</name>
        <dbReference type="ChEBI" id="CHEBI:18420"/>
    </cofactor>
</comment>
<dbReference type="GO" id="GO:0000917">
    <property type="term" value="P:division septum assembly"/>
    <property type="evidence" value="ECO:0007669"/>
    <property type="project" value="UniProtKB-KW"/>
</dbReference>
<evidence type="ECO:0000313" key="13">
    <source>
        <dbReference type="EMBL" id="CAA9307074.1"/>
    </source>
</evidence>
<feature type="domain" description="EngB-type G" evidence="12">
    <location>
        <begin position="75"/>
        <end position="252"/>
    </location>
</feature>
<organism evidence="13">
    <name type="scientific">uncultured Gemmatimonadota bacterium</name>
    <dbReference type="NCBI Taxonomy" id="203437"/>
    <lineage>
        <taxon>Bacteria</taxon>
        <taxon>Pseudomonadati</taxon>
        <taxon>Gemmatimonadota</taxon>
        <taxon>environmental samples</taxon>
    </lineage>
</organism>
<keyword evidence="7 10" id="KW-0342">GTP-binding</keyword>
<keyword evidence="8 10" id="KW-0717">Septation</keyword>
<dbReference type="HAMAP" id="MF_00321">
    <property type="entry name" value="GTPase_EngB"/>
    <property type="match status" value="1"/>
</dbReference>
<evidence type="ECO:0000256" key="8">
    <source>
        <dbReference type="ARBA" id="ARBA00023210"/>
    </source>
</evidence>
<reference evidence="13" key="1">
    <citation type="submission" date="2020-02" db="EMBL/GenBank/DDBJ databases">
        <authorList>
            <person name="Meier V. D."/>
        </authorList>
    </citation>
    <scope>NUCLEOTIDE SEQUENCE</scope>
    <source>
        <strain evidence="13">AVDCRST_MAG89</strain>
    </source>
</reference>
<name>A0A6J4KKL2_9BACT</name>
<dbReference type="NCBIfam" id="TIGR03598">
    <property type="entry name" value="GTPase_YsxC"/>
    <property type="match status" value="1"/>
</dbReference>
<dbReference type="PROSITE" id="PS51706">
    <property type="entry name" value="G_ENGB"/>
    <property type="match status" value="1"/>
</dbReference>
<keyword evidence="9 10" id="KW-0131">Cell cycle</keyword>
<feature type="region of interest" description="Disordered" evidence="11">
    <location>
        <begin position="255"/>
        <end position="275"/>
    </location>
</feature>
<dbReference type="AlphaFoldDB" id="A0A6J4KKL2"/>
<accession>A0A6J4KKL2</accession>
<evidence type="ECO:0000256" key="10">
    <source>
        <dbReference type="HAMAP-Rule" id="MF_00321"/>
    </source>
</evidence>
<evidence type="ECO:0000256" key="9">
    <source>
        <dbReference type="ARBA" id="ARBA00023306"/>
    </source>
</evidence>
<dbReference type="InterPro" id="IPR006073">
    <property type="entry name" value="GTP-bd"/>
</dbReference>
<keyword evidence="3 10" id="KW-0132">Cell division</keyword>
<dbReference type="InterPro" id="IPR005225">
    <property type="entry name" value="Small_GTP-bd"/>
</dbReference>
<dbReference type="InterPro" id="IPR019987">
    <property type="entry name" value="GTP-bd_ribosome_bio_YsxC"/>
</dbReference>
<keyword evidence="4" id="KW-0479">Metal-binding</keyword>
<proteinExistence type="inferred from homology"/>
<dbReference type="PANTHER" id="PTHR11649">
    <property type="entry name" value="MSS1/TRME-RELATED GTP-BINDING PROTEIN"/>
    <property type="match status" value="1"/>
</dbReference>
<dbReference type="InterPro" id="IPR030393">
    <property type="entry name" value="G_ENGB_dom"/>
</dbReference>
<evidence type="ECO:0000259" key="12">
    <source>
        <dbReference type="PROSITE" id="PS51706"/>
    </source>
</evidence>
<keyword evidence="6" id="KW-0460">Magnesium</keyword>
<evidence type="ECO:0000256" key="6">
    <source>
        <dbReference type="ARBA" id="ARBA00022842"/>
    </source>
</evidence>
<evidence type="ECO:0000256" key="11">
    <source>
        <dbReference type="SAM" id="MobiDB-lite"/>
    </source>
</evidence>
<dbReference type="GO" id="GO:0046872">
    <property type="term" value="F:metal ion binding"/>
    <property type="evidence" value="ECO:0007669"/>
    <property type="project" value="UniProtKB-KW"/>
</dbReference>
<dbReference type="GO" id="GO:0005525">
    <property type="term" value="F:GTP binding"/>
    <property type="evidence" value="ECO:0007669"/>
    <property type="project" value="UniProtKB-UniRule"/>
</dbReference>
<feature type="compositionally biased region" description="Acidic residues" evidence="11">
    <location>
        <begin position="257"/>
        <end position="267"/>
    </location>
</feature>
<comment type="function">
    <text evidence="10">Necessary for normal cell division and for the maintenance of normal septation.</text>
</comment>
<evidence type="ECO:0000256" key="2">
    <source>
        <dbReference type="ARBA" id="ARBA00009638"/>
    </source>
</evidence>
<protein>
    <recommendedName>
        <fullName evidence="10">Probable GTP-binding protein EngB</fullName>
    </recommendedName>
</protein>